<evidence type="ECO:0000256" key="1">
    <source>
        <dbReference type="ARBA" id="ARBA00022679"/>
    </source>
</evidence>
<evidence type="ECO:0000259" key="2">
    <source>
        <dbReference type="PROSITE" id="PS51186"/>
    </source>
</evidence>
<dbReference type="SUPFAM" id="SSF55729">
    <property type="entry name" value="Acyl-CoA N-acyltransferases (Nat)"/>
    <property type="match status" value="1"/>
</dbReference>
<protein>
    <submittedName>
        <fullName evidence="3">Unannotated protein</fullName>
    </submittedName>
</protein>
<accession>A0A6J5ZXI9</accession>
<sequence length="160" mass="17622">MSEHRVWVASVAEADEVTRLLIGFRNDLGYDWPSDQSFVDGVAKLISGDSTDYLLGAIGEGPAAGVCQLRFRYGLWQAGNDCLLEDLFIEEPARGSGLGRAMTEFAIQHASTTRDSRRIELDVNEENKPALKLYESLGFGIKNSHGGRDLYLRRNLGADA</sequence>
<dbReference type="PANTHER" id="PTHR13947">
    <property type="entry name" value="GNAT FAMILY N-ACETYLTRANSFERASE"/>
    <property type="match status" value="1"/>
</dbReference>
<feature type="domain" description="N-acetyltransferase" evidence="2">
    <location>
        <begin position="4"/>
        <end position="157"/>
    </location>
</feature>
<dbReference type="GO" id="GO:0008080">
    <property type="term" value="F:N-acetyltransferase activity"/>
    <property type="evidence" value="ECO:0007669"/>
    <property type="project" value="InterPro"/>
</dbReference>
<dbReference type="PANTHER" id="PTHR13947:SF37">
    <property type="entry name" value="LD18367P"/>
    <property type="match status" value="1"/>
</dbReference>
<name>A0A6J5ZXI9_9ZZZZ</name>
<dbReference type="PROSITE" id="PS51186">
    <property type="entry name" value="GNAT"/>
    <property type="match status" value="1"/>
</dbReference>
<gene>
    <name evidence="3" type="ORF">UFOPK3522_01313</name>
</gene>
<dbReference type="CDD" id="cd04301">
    <property type="entry name" value="NAT_SF"/>
    <property type="match status" value="1"/>
</dbReference>
<dbReference type="InterPro" id="IPR000182">
    <property type="entry name" value="GNAT_dom"/>
</dbReference>
<proteinExistence type="predicted"/>
<dbReference type="AlphaFoldDB" id="A0A6J5ZXI9"/>
<dbReference type="EMBL" id="CAESAO010000134">
    <property type="protein sequence ID" value="CAB4346268.1"/>
    <property type="molecule type" value="Genomic_DNA"/>
</dbReference>
<organism evidence="3">
    <name type="scientific">freshwater metagenome</name>
    <dbReference type="NCBI Taxonomy" id="449393"/>
    <lineage>
        <taxon>unclassified sequences</taxon>
        <taxon>metagenomes</taxon>
        <taxon>ecological metagenomes</taxon>
    </lineage>
</organism>
<dbReference type="InterPro" id="IPR016181">
    <property type="entry name" value="Acyl_CoA_acyltransferase"/>
</dbReference>
<dbReference type="Gene3D" id="3.40.630.30">
    <property type="match status" value="1"/>
</dbReference>
<dbReference type="InterPro" id="IPR050769">
    <property type="entry name" value="NAT_camello-type"/>
</dbReference>
<keyword evidence="1" id="KW-0808">Transferase</keyword>
<evidence type="ECO:0000313" key="3">
    <source>
        <dbReference type="EMBL" id="CAB4346268.1"/>
    </source>
</evidence>
<dbReference type="Pfam" id="PF00583">
    <property type="entry name" value="Acetyltransf_1"/>
    <property type="match status" value="1"/>
</dbReference>
<reference evidence="3" key="1">
    <citation type="submission" date="2020-05" db="EMBL/GenBank/DDBJ databases">
        <authorList>
            <person name="Chiriac C."/>
            <person name="Salcher M."/>
            <person name="Ghai R."/>
            <person name="Kavagutti S V."/>
        </authorList>
    </citation>
    <scope>NUCLEOTIDE SEQUENCE</scope>
</reference>